<keyword evidence="11" id="KW-0675">Receptor</keyword>
<reference evidence="11 12" key="1">
    <citation type="submission" date="2017-09" db="EMBL/GenBank/DDBJ databases">
        <authorList>
            <person name="Ehlers B."/>
            <person name="Leendertz F.H."/>
        </authorList>
    </citation>
    <scope>NUCLEOTIDE SEQUENCE [LARGE SCALE GENOMIC DNA]</scope>
    <source>
        <strain evidence="11 12">CGMCC 1.10978</strain>
    </source>
</reference>
<keyword evidence="12" id="KW-1185">Reference proteome</keyword>
<keyword evidence="6 8" id="KW-0472">Membrane</keyword>
<dbReference type="SUPFAM" id="SSF56935">
    <property type="entry name" value="Porins"/>
    <property type="match status" value="1"/>
</dbReference>
<name>A0A286D2L3_9GAMM</name>
<keyword evidence="2 8" id="KW-0813">Transport</keyword>
<evidence type="ECO:0000256" key="7">
    <source>
        <dbReference type="ARBA" id="ARBA00023237"/>
    </source>
</evidence>
<evidence type="ECO:0000256" key="4">
    <source>
        <dbReference type="ARBA" id="ARBA00022692"/>
    </source>
</evidence>
<evidence type="ECO:0000256" key="3">
    <source>
        <dbReference type="ARBA" id="ARBA00022452"/>
    </source>
</evidence>
<dbReference type="AlphaFoldDB" id="A0A286D2L3"/>
<comment type="subcellular location">
    <subcellularLocation>
        <location evidence="1 8">Cell outer membrane</location>
        <topology evidence="1 8">Multi-pass membrane protein</topology>
    </subcellularLocation>
</comment>
<dbReference type="PANTHER" id="PTHR30069">
    <property type="entry name" value="TONB-DEPENDENT OUTER MEMBRANE RECEPTOR"/>
    <property type="match status" value="1"/>
</dbReference>
<dbReference type="Pfam" id="PF07715">
    <property type="entry name" value="Plug"/>
    <property type="match status" value="1"/>
</dbReference>
<feature type="signal peptide" evidence="9">
    <location>
        <begin position="1"/>
        <end position="22"/>
    </location>
</feature>
<evidence type="ECO:0000256" key="2">
    <source>
        <dbReference type="ARBA" id="ARBA00022448"/>
    </source>
</evidence>
<evidence type="ECO:0000256" key="8">
    <source>
        <dbReference type="PROSITE-ProRule" id="PRU01360"/>
    </source>
</evidence>
<evidence type="ECO:0000256" key="1">
    <source>
        <dbReference type="ARBA" id="ARBA00004571"/>
    </source>
</evidence>
<evidence type="ECO:0000313" key="11">
    <source>
        <dbReference type="EMBL" id="SOD52854.1"/>
    </source>
</evidence>
<dbReference type="GO" id="GO:0015344">
    <property type="term" value="F:siderophore uptake transmembrane transporter activity"/>
    <property type="evidence" value="ECO:0007669"/>
    <property type="project" value="TreeGrafter"/>
</dbReference>
<dbReference type="Gene3D" id="2.170.130.10">
    <property type="entry name" value="TonB-dependent receptor, plug domain"/>
    <property type="match status" value="1"/>
</dbReference>
<dbReference type="PROSITE" id="PS52016">
    <property type="entry name" value="TONB_DEPENDENT_REC_3"/>
    <property type="match status" value="1"/>
</dbReference>
<accession>A0A286D2L3</accession>
<dbReference type="Gene3D" id="2.40.170.20">
    <property type="entry name" value="TonB-dependent receptor, beta-barrel domain"/>
    <property type="match status" value="1"/>
</dbReference>
<dbReference type="InterPro" id="IPR039426">
    <property type="entry name" value="TonB-dep_rcpt-like"/>
</dbReference>
<keyword evidence="7 8" id="KW-0998">Cell outer membrane</keyword>
<evidence type="ECO:0000256" key="5">
    <source>
        <dbReference type="ARBA" id="ARBA00022729"/>
    </source>
</evidence>
<evidence type="ECO:0000313" key="12">
    <source>
        <dbReference type="Proteomes" id="UP000219374"/>
    </source>
</evidence>
<dbReference type="Proteomes" id="UP000219374">
    <property type="component" value="Unassembled WGS sequence"/>
</dbReference>
<dbReference type="InterPro" id="IPR013784">
    <property type="entry name" value="Carb-bd-like_fold"/>
</dbReference>
<dbReference type="SUPFAM" id="SSF49452">
    <property type="entry name" value="Starch-binding domain-like"/>
    <property type="match status" value="1"/>
</dbReference>
<feature type="domain" description="TonB-dependent receptor plug" evidence="10">
    <location>
        <begin position="137"/>
        <end position="214"/>
    </location>
</feature>
<keyword evidence="5 9" id="KW-0732">Signal</keyword>
<evidence type="ECO:0000256" key="9">
    <source>
        <dbReference type="SAM" id="SignalP"/>
    </source>
</evidence>
<dbReference type="Pfam" id="PF13620">
    <property type="entry name" value="CarboxypepD_reg"/>
    <property type="match status" value="1"/>
</dbReference>
<dbReference type="InterPro" id="IPR012910">
    <property type="entry name" value="Plug_dom"/>
</dbReference>
<dbReference type="GO" id="GO:0044718">
    <property type="term" value="P:siderophore transmembrane transport"/>
    <property type="evidence" value="ECO:0007669"/>
    <property type="project" value="TreeGrafter"/>
</dbReference>
<dbReference type="GO" id="GO:0030246">
    <property type="term" value="F:carbohydrate binding"/>
    <property type="evidence" value="ECO:0007669"/>
    <property type="project" value="InterPro"/>
</dbReference>
<sequence length="807" mass="89336">MPHRFLLLFALVYTSVSLPAHGQASQQGAAGAVRGRIVDAVTGRAVPMATVQIIRNQRVHGTVEADAAGEFLFDRVPEGVYSVEVEEQGYLKAVQADVRVVLRRATAVEFALVRGGDVVVLDKVVVSARSTAGDPRATPNTVLLEREEIRRNPGSAGDVFRALDVLPGVVSTGEFSSFTVRGNGPRDNLILIDGIPFDKVAHFDESFGEQEAVDGGGRYSIFAPNIIGSAKFSPGGWRAAEGGKNGSLLELEIAEGNPVSSTAGARVDIIGIEADYDGPSYVADNTSVLLSARRFDFSRLFDAIDEKDIGTQRLTDVIVKSVTELNDDHRLELLAISAKEDSRRTVENALASENFEDVGLEDSRQDSTLLGVTWRWSPGDAAQLRNTFYYRKSDMTGTEGEAYPDLAGPDPTPATTPVREDILRVKERETEIGWRSDFSTILGANGIFSTGVRVARVDLDFDRRLSGDWTRYVYRQSDPRPDPTQQYIVLTPEEYDSRLKASETQMAAYADYAWTRGDFTWTPGVRYERDGFSGKSNVAPRLLVSWQHDAATRVWTGGGVYYQAPRYLDIAADPSNLDLKSERSTQLVLGYSRHLSQDLRFSAEGYYQKLDDLIVFDDQTTNTATNRGEGSATGVDLMLAKRMSRSWSASATYSYSRARRDDRLGEGEYASDWDRPHAFGIVGAWQPSDRWTFSAKWKYASGRPTDAFIVHSDVLGGAGPVRYSKELTRTNAERLPAYHSLSLRADYQRRFGPLSLVAYLDILNVYGRENANGYEWDERRGVNIIEGLDEPLPTIGLRFEYSWTPGE</sequence>
<feature type="chain" id="PRO_5012222455" evidence="9">
    <location>
        <begin position="23"/>
        <end position="807"/>
    </location>
</feature>
<protein>
    <submittedName>
        <fullName evidence="11">Outer membrane receptor proteins, mostly Fe transport</fullName>
    </submittedName>
</protein>
<dbReference type="RefSeq" id="WP_097120900.1">
    <property type="nucleotide sequence ID" value="NZ_OCND01000002.1"/>
</dbReference>
<keyword evidence="4 8" id="KW-0812">Transmembrane</keyword>
<dbReference type="OrthoDB" id="9145970at2"/>
<gene>
    <name evidence="11" type="ORF">SAMN06296416_102115</name>
</gene>
<dbReference type="InterPro" id="IPR036942">
    <property type="entry name" value="Beta-barrel_TonB_sf"/>
</dbReference>
<evidence type="ECO:0000259" key="10">
    <source>
        <dbReference type="Pfam" id="PF07715"/>
    </source>
</evidence>
<evidence type="ECO:0000256" key="6">
    <source>
        <dbReference type="ARBA" id="ARBA00023136"/>
    </source>
</evidence>
<comment type="similarity">
    <text evidence="8">Belongs to the TonB-dependent receptor family.</text>
</comment>
<dbReference type="GO" id="GO:0009279">
    <property type="term" value="C:cell outer membrane"/>
    <property type="evidence" value="ECO:0007669"/>
    <property type="project" value="UniProtKB-SubCell"/>
</dbReference>
<proteinExistence type="inferred from homology"/>
<organism evidence="11 12">
    <name type="scientific">Pseudoxanthomonas wuyuanensis</name>
    <dbReference type="NCBI Taxonomy" id="1073196"/>
    <lineage>
        <taxon>Bacteria</taxon>
        <taxon>Pseudomonadati</taxon>
        <taxon>Pseudomonadota</taxon>
        <taxon>Gammaproteobacteria</taxon>
        <taxon>Lysobacterales</taxon>
        <taxon>Lysobacteraceae</taxon>
        <taxon>Pseudoxanthomonas</taxon>
    </lineage>
</organism>
<dbReference type="Gene3D" id="2.60.40.1120">
    <property type="entry name" value="Carboxypeptidase-like, regulatory domain"/>
    <property type="match status" value="1"/>
</dbReference>
<dbReference type="PANTHER" id="PTHR30069:SF29">
    <property type="entry name" value="HEMOGLOBIN AND HEMOGLOBIN-HAPTOGLOBIN-BINDING PROTEIN 1-RELATED"/>
    <property type="match status" value="1"/>
</dbReference>
<keyword evidence="3 8" id="KW-1134">Transmembrane beta strand</keyword>
<dbReference type="EMBL" id="OCND01000002">
    <property type="protein sequence ID" value="SOD52854.1"/>
    <property type="molecule type" value="Genomic_DNA"/>
</dbReference>
<dbReference type="InterPro" id="IPR037066">
    <property type="entry name" value="Plug_dom_sf"/>
</dbReference>